<accession>A0A4R3J7A8</accession>
<organism evidence="1 2">
    <name type="scientific">Varunaivibrio sulfuroxidans</name>
    <dbReference type="NCBI Taxonomy" id="1773489"/>
    <lineage>
        <taxon>Bacteria</taxon>
        <taxon>Pseudomonadati</taxon>
        <taxon>Pseudomonadota</taxon>
        <taxon>Alphaproteobacteria</taxon>
        <taxon>Rhodospirillales</taxon>
        <taxon>Magnetovibrionaceae</taxon>
        <taxon>Varunaivibrio</taxon>
    </lineage>
</organism>
<sequence length="316" mass="35323">MSVDIARKQSLAQACAEVLPTADLDTLANKVRSVLAVAELNWTVTRRGWHRAGGIVAADGARIAESLPEWIASKAGEDVLDLYEGLLARAPRVTRLDGATHYFAAPTGSQPWDFIQIEIEELTEVADRLLFDPDLPPDDIQDIGDPLDPLKVAGEGIAPPFYRFHRYLDVARELDHFSRAPGAPEPLKRLMGEWAASSAGRQERFCDHWALRTLNYTDRFGAQRIEAFPISTFQGAPAAYRADAPLRGADLARFIHDFDREVGYPMAWYFFMLTSNKKLHTVAQAVHDDLMGAYDYLPAQDVKILNGWAHDPYVLY</sequence>
<dbReference type="OrthoDB" id="9076234at2"/>
<keyword evidence="2" id="KW-1185">Reference proteome</keyword>
<proteinExistence type="predicted"/>
<dbReference type="RefSeq" id="WP_132939452.1">
    <property type="nucleotide sequence ID" value="NZ_CP119676.1"/>
</dbReference>
<protein>
    <submittedName>
        <fullName evidence="1">Uncharacterized protein</fullName>
    </submittedName>
</protein>
<gene>
    <name evidence="1" type="ORF">EDD55_107157</name>
</gene>
<dbReference type="AlphaFoldDB" id="A0A4R3J7A8"/>
<evidence type="ECO:0000313" key="2">
    <source>
        <dbReference type="Proteomes" id="UP000295304"/>
    </source>
</evidence>
<dbReference type="Proteomes" id="UP000295304">
    <property type="component" value="Unassembled WGS sequence"/>
</dbReference>
<dbReference type="EMBL" id="SLZW01000007">
    <property type="protein sequence ID" value="TCS61748.1"/>
    <property type="molecule type" value="Genomic_DNA"/>
</dbReference>
<evidence type="ECO:0000313" key="1">
    <source>
        <dbReference type="EMBL" id="TCS61748.1"/>
    </source>
</evidence>
<name>A0A4R3J7A8_9PROT</name>
<comment type="caution">
    <text evidence="1">The sequence shown here is derived from an EMBL/GenBank/DDBJ whole genome shotgun (WGS) entry which is preliminary data.</text>
</comment>
<reference evidence="1 2" key="1">
    <citation type="submission" date="2019-03" db="EMBL/GenBank/DDBJ databases">
        <title>Genomic Encyclopedia of Type Strains, Phase IV (KMG-IV): sequencing the most valuable type-strain genomes for metagenomic binning, comparative biology and taxonomic classification.</title>
        <authorList>
            <person name="Goeker M."/>
        </authorList>
    </citation>
    <scope>NUCLEOTIDE SEQUENCE [LARGE SCALE GENOMIC DNA]</scope>
    <source>
        <strain evidence="1 2">DSM 101688</strain>
    </source>
</reference>